<dbReference type="Gene3D" id="3.30.530.20">
    <property type="match status" value="1"/>
</dbReference>
<sequence>MEKLIFNIDVKASKEKIWRVLWDDETYRKWTNVFAEGSYAESNWNEGDKIYFLGPGGGGMNSIIERKIPYEYMAFKHLGEIKDFKEVPIDDKTNEWSGSMETYRLDQKGNVVDLHVEVDVIEQHLDYFKDAFPKALKIIKELSEG</sequence>
<dbReference type="RefSeq" id="WP_091492846.1">
    <property type="nucleotide sequence ID" value="NZ_FOMH01000004.1"/>
</dbReference>
<organism evidence="1 2">
    <name type="scientific">Flavobacterium phragmitis</name>
    <dbReference type="NCBI Taxonomy" id="739143"/>
    <lineage>
        <taxon>Bacteria</taxon>
        <taxon>Pseudomonadati</taxon>
        <taxon>Bacteroidota</taxon>
        <taxon>Flavobacteriia</taxon>
        <taxon>Flavobacteriales</taxon>
        <taxon>Flavobacteriaceae</taxon>
        <taxon>Flavobacterium</taxon>
    </lineage>
</organism>
<dbReference type="STRING" id="739143.SAMN05216297_10463"/>
<evidence type="ECO:0000313" key="2">
    <source>
        <dbReference type="Proteomes" id="UP000199672"/>
    </source>
</evidence>
<dbReference type="SUPFAM" id="SSF55961">
    <property type="entry name" value="Bet v1-like"/>
    <property type="match status" value="1"/>
</dbReference>
<evidence type="ECO:0008006" key="3">
    <source>
        <dbReference type="Google" id="ProtNLM"/>
    </source>
</evidence>
<dbReference type="OrthoDB" id="2355173at2"/>
<dbReference type="InterPro" id="IPR023393">
    <property type="entry name" value="START-like_dom_sf"/>
</dbReference>
<dbReference type="AlphaFoldDB" id="A0A1I1PMV6"/>
<keyword evidence="2" id="KW-1185">Reference proteome</keyword>
<reference evidence="2" key="1">
    <citation type="submission" date="2016-10" db="EMBL/GenBank/DDBJ databases">
        <authorList>
            <person name="Varghese N."/>
            <person name="Submissions S."/>
        </authorList>
    </citation>
    <scope>NUCLEOTIDE SEQUENCE [LARGE SCALE GENOMIC DNA]</scope>
    <source>
        <strain evidence="2">CGMCC 1.10370</strain>
    </source>
</reference>
<dbReference type="Proteomes" id="UP000199672">
    <property type="component" value="Unassembled WGS sequence"/>
</dbReference>
<gene>
    <name evidence="1" type="ORF">SAMN05216297_10463</name>
</gene>
<dbReference type="EMBL" id="FOMH01000004">
    <property type="protein sequence ID" value="SFD07350.1"/>
    <property type="molecule type" value="Genomic_DNA"/>
</dbReference>
<proteinExistence type="predicted"/>
<accession>A0A1I1PMV6</accession>
<protein>
    <recommendedName>
        <fullName evidence="3">Activator of Hsp90 ATPase homolog 1-like protein</fullName>
    </recommendedName>
</protein>
<name>A0A1I1PMV6_9FLAO</name>
<evidence type="ECO:0000313" key="1">
    <source>
        <dbReference type="EMBL" id="SFD07350.1"/>
    </source>
</evidence>